<dbReference type="EMBL" id="JBDODL010000833">
    <property type="protein sequence ID" value="MES1920735.1"/>
    <property type="molecule type" value="Genomic_DNA"/>
</dbReference>
<reference evidence="1 2" key="1">
    <citation type="journal article" date="2024" name="BMC Biol.">
        <title>Comparative genomics of Ascetosporea gives new insight into the evolutionary basis for animal parasitism in Rhizaria.</title>
        <authorList>
            <person name="Hiltunen Thoren M."/>
            <person name="Onut-Brannstrom I."/>
            <person name="Alfjorden A."/>
            <person name="Peckova H."/>
            <person name="Swords F."/>
            <person name="Hooper C."/>
            <person name="Holzer A.S."/>
            <person name="Bass D."/>
            <person name="Burki F."/>
        </authorList>
    </citation>
    <scope>NUCLEOTIDE SEQUENCE [LARGE SCALE GENOMIC DNA]</scope>
    <source>
        <strain evidence="1">20-A016</strain>
    </source>
</reference>
<organism evidence="1 2">
    <name type="scientific">Bonamia ostreae</name>
    <dbReference type="NCBI Taxonomy" id="126728"/>
    <lineage>
        <taxon>Eukaryota</taxon>
        <taxon>Sar</taxon>
        <taxon>Rhizaria</taxon>
        <taxon>Endomyxa</taxon>
        <taxon>Ascetosporea</taxon>
        <taxon>Haplosporida</taxon>
        <taxon>Bonamia</taxon>
    </lineage>
</organism>
<name>A0ABV2AM86_9EUKA</name>
<gene>
    <name evidence="1" type="ORF">MHBO_002376</name>
</gene>
<comment type="caution">
    <text evidence="1">The sequence shown here is derived from an EMBL/GenBank/DDBJ whole genome shotgun (WGS) entry which is preliminary data.</text>
</comment>
<accession>A0ABV2AM86</accession>
<dbReference type="Proteomes" id="UP001439008">
    <property type="component" value="Unassembled WGS sequence"/>
</dbReference>
<sequence>MSSVEMTEFIEDDCDKVSKRMPFSFNKSKTHIEYSERDKVTAEKIAEVSKSLPFIFQLGEETYCEDSKCFKRKTNMNLCNDSFQKRKFDLIYYDQCRVLKQIIIMSNFLVHASIYLTNEIDYERTVNFDSSGTVVFNLVQCEYVAEPNEETLERHCIFLLRSINTVFFGKMTFIVGDALERIRHSLLEGSYLVGFFIFGPNSDASEFMFCLNLENTFYVFDNTFNPFSMSNIEDKEHLVGPINGKFLIKACVFRKNSPAMFDFMGRNNISFTQKFDDWKFSYILYQKQYIEQRFYLTY</sequence>
<evidence type="ECO:0000313" key="2">
    <source>
        <dbReference type="Proteomes" id="UP001439008"/>
    </source>
</evidence>
<keyword evidence="2" id="KW-1185">Reference proteome</keyword>
<proteinExistence type="predicted"/>
<evidence type="ECO:0000313" key="1">
    <source>
        <dbReference type="EMBL" id="MES1920735.1"/>
    </source>
</evidence>
<protein>
    <submittedName>
        <fullName evidence="1">Uncharacterized protein</fullName>
    </submittedName>
</protein>